<name>A0A420AQZ1_SPHD1</name>
<sequence>MPWNPDIYNKFKDIRFKPFFDLSELIASEATMKAVDLGCGTGEQTAILSDKFPQATFLGIDASPEMLSMSRKLEHEHLKFENSSVEKFLDTAGSWDLIFSNAALQWLDDHQTLFPHLISKLSSGGKLAVQMPYQPENVLNKLLSELAGEEPYRSYLDGWNRASSVLSIDDYAQILFHSGLEELDLSLRIYPIIAAEAEVLYDFISGSALIPYIERLDEDKRPVFIEAFKTLIKQHFSRFPAIYPFKRILLYGRKS</sequence>
<dbReference type="CDD" id="cd02440">
    <property type="entry name" value="AdoMet_MTases"/>
    <property type="match status" value="1"/>
</dbReference>
<accession>A0A420AQZ1</accession>
<reference evidence="2 3" key="1">
    <citation type="submission" date="2018-09" db="EMBL/GenBank/DDBJ databases">
        <title>Genomic Encyclopedia of Type Strains, Phase III (KMG-III): the genomes of soil and plant-associated and newly described type strains.</title>
        <authorList>
            <person name="Whitman W."/>
        </authorList>
    </citation>
    <scope>NUCLEOTIDE SEQUENCE [LARGE SCALE GENOMIC DNA]</scope>
    <source>
        <strain evidence="2 3">CECT 7938</strain>
    </source>
</reference>
<dbReference type="EMBL" id="RAPY01000004">
    <property type="protein sequence ID" value="RKE46813.1"/>
    <property type="molecule type" value="Genomic_DNA"/>
</dbReference>
<dbReference type="InterPro" id="IPR029063">
    <property type="entry name" value="SAM-dependent_MTases_sf"/>
</dbReference>
<feature type="domain" description="Methyltransferase" evidence="1">
    <location>
        <begin position="30"/>
        <end position="138"/>
    </location>
</feature>
<dbReference type="Gene3D" id="1.10.150.290">
    <property type="entry name" value="S-adenosyl-L-methionine-dependent methyltransferases"/>
    <property type="match status" value="1"/>
</dbReference>
<evidence type="ECO:0000313" key="3">
    <source>
        <dbReference type="Proteomes" id="UP000286246"/>
    </source>
</evidence>
<dbReference type="GO" id="GO:0032259">
    <property type="term" value="P:methylation"/>
    <property type="evidence" value="ECO:0007669"/>
    <property type="project" value="UniProtKB-KW"/>
</dbReference>
<keyword evidence="3" id="KW-1185">Reference proteome</keyword>
<dbReference type="SUPFAM" id="SSF53335">
    <property type="entry name" value="S-adenosyl-L-methionine-dependent methyltransferases"/>
    <property type="match status" value="1"/>
</dbReference>
<dbReference type="AlphaFoldDB" id="A0A420AQZ1"/>
<dbReference type="Pfam" id="PF13847">
    <property type="entry name" value="Methyltransf_31"/>
    <property type="match status" value="1"/>
</dbReference>
<dbReference type="RefSeq" id="WP_120260674.1">
    <property type="nucleotide sequence ID" value="NZ_RAPY01000004.1"/>
</dbReference>
<proteinExistence type="predicted"/>
<dbReference type="OrthoDB" id="9789123at2"/>
<comment type="caution">
    <text evidence="2">The sequence shown here is derived from an EMBL/GenBank/DDBJ whole genome shotgun (WGS) entry which is preliminary data.</text>
</comment>
<dbReference type="Gene3D" id="3.40.50.150">
    <property type="entry name" value="Vaccinia Virus protein VP39"/>
    <property type="match status" value="1"/>
</dbReference>
<gene>
    <name evidence="2" type="ORF">DFQ12_3967</name>
</gene>
<keyword evidence="2" id="KW-0808">Transferase</keyword>
<dbReference type="PANTHER" id="PTHR43861:SF1">
    <property type="entry name" value="TRANS-ACONITATE 2-METHYLTRANSFERASE"/>
    <property type="match status" value="1"/>
</dbReference>
<dbReference type="InterPro" id="IPR025714">
    <property type="entry name" value="Methyltranfer_dom"/>
</dbReference>
<protein>
    <submittedName>
        <fullName evidence="2">Trans-aconitate 2-methyltransferase</fullName>
    </submittedName>
</protein>
<evidence type="ECO:0000313" key="2">
    <source>
        <dbReference type="EMBL" id="RKE46813.1"/>
    </source>
</evidence>
<dbReference type="Proteomes" id="UP000286246">
    <property type="component" value="Unassembled WGS sequence"/>
</dbReference>
<dbReference type="PANTHER" id="PTHR43861">
    <property type="entry name" value="TRANS-ACONITATE 2-METHYLTRANSFERASE-RELATED"/>
    <property type="match status" value="1"/>
</dbReference>
<keyword evidence="2" id="KW-0489">Methyltransferase</keyword>
<dbReference type="GO" id="GO:0030798">
    <property type="term" value="F:trans-aconitate 2-methyltransferase activity"/>
    <property type="evidence" value="ECO:0007669"/>
    <property type="project" value="InterPro"/>
</dbReference>
<dbReference type="InterPro" id="IPR023149">
    <property type="entry name" value="Trans_acon_MeTrfase_C"/>
</dbReference>
<organism evidence="2 3">
    <name type="scientific">Sphingobacterium detergens</name>
    <dbReference type="NCBI Taxonomy" id="1145106"/>
    <lineage>
        <taxon>Bacteria</taxon>
        <taxon>Pseudomonadati</taxon>
        <taxon>Bacteroidota</taxon>
        <taxon>Sphingobacteriia</taxon>
        <taxon>Sphingobacteriales</taxon>
        <taxon>Sphingobacteriaceae</taxon>
        <taxon>Sphingobacterium</taxon>
    </lineage>
</organism>
<evidence type="ECO:0000259" key="1">
    <source>
        <dbReference type="Pfam" id="PF13847"/>
    </source>
</evidence>